<name>A0ABP8R0R8_9ACTN</name>
<dbReference type="Gene3D" id="3.40.710.10">
    <property type="entry name" value="DD-peptidase/beta-lactamase superfamily"/>
    <property type="match status" value="1"/>
</dbReference>
<dbReference type="InterPro" id="IPR012338">
    <property type="entry name" value="Beta-lactam/transpept-like"/>
</dbReference>
<dbReference type="InterPro" id="IPR050491">
    <property type="entry name" value="AmpC-like"/>
</dbReference>
<dbReference type="PANTHER" id="PTHR46825:SF9">
    <property type="entry name" value="BETA-LACTAMASE-RELATED DOMAIN-CONTAINING PROTEIN"/>
    <property type="match status" value="1"/>
</dbReference>
<evidence type="ECO:0000313" key="2">
    <source>
        <dbReference type="EMBL" id="GAA4515192.1"/>
    </source>
</evidence>
<comment type="caution">
    <text evidence="2">The sequence shown here is derived from an EMBL/GenBank/DDBJ whole genome shotgun (WGS) entry which is preliminary data.</text>
</comment>
<feature type="domain" description="Beta-lactamase-related" evidence="1">
    <location>
        <begin position="25"/>
        <end position="130"/>
    </location>
</feature>
<dbReference type="Proteomes" id="UP001500503">
    <property type="component" value="Unassembled WGS sequence"/>
</dbReference>
<evidence type="ECO:0000313" key="3">
    <source>
        <dbReference type="Proteomes" id="UP001500503"/>
    </source>
</evidence>
<organism evidence="2 3">
    <name type="scientific">Actinoallomurus oryzae</name>
    <dbReference type="NCBI Taxonomy" id="502180"/>
    <lineage>
        <taxon>Bacteria</taxon>
        <taxon>Bacillati</taxon>
        <taxon>Actinomycetota</taxon>
        <taxon>Actinomycetes</taxon>
        <taxon>Streptosporangiales</taxon>
        <taxon>Thermomonosporaceae</taxon>
        <taxon>Actinoallomurus</taxon>
    </lineage>
</organism>
<dbReference type="Pfam" id="PF00144">
    <property type="entry name" value="Beta-lactamase"/>
    <property type="match status" value="1"/>
</dbReference>
<protein>
    <recommendedName>
        <fullName evidence="1">Beta-lactamase-related domain-containing protein</fullName>
    </recommendedName>
</protein>
<dbReference type="PANTHER" id="PTHR46825">
    <property type="entry name" value="D-ALANYL-D-ALANINE-CARBOXYPEPTIDASE/ENDOPEPTIDASE AMPH"/>
    <property type="match status" value="1"/>
</dbReference>
<proteinExistence type="predicted"/>
<reference evidence="3" key="1">
    <citation type="journal article" date="2019" name="Int. J. Syst. Evol. Microbiol.">
        <title>The Global Catalogue of Microorganisms (GCM) 10K type strain sequencing project: providing services to taxonomists for standard genome sequencing and annotation.</title>
        <authorList>
            <consortium name="The Broad Institute Genomics Platform"/>
            <consortium name="The Broad Institute Genome Sequencing Center for Infectious Disease"/>
            <person name="Wu L."/>
            <person name="Ma J."/>
        </authorList>
    </citation>
    <scope>NUCLEOTIDE SEQUENCE [LARGE SCALE GENOMIC DNA]</scope>
    <source>
        <strain evidence="3">JCM 17933</strain>
    </source>
</reference>
<dbReference type="EMBL" id="BAABHF010000050">
    <property type="protein sequence ID" value="GAA4515192.1"/>
    <property type="molecule type" value="Genomic_DNA"/>
</dbReference>
<gene>
    <name evidence="2" type="ORF">GCM10023191_084670</name>
</gene>
<sequence length="163" mass="17672">MPYYSIYTAPTVFDNSGKTVPTQYGGFNLENMDSHGAWLATAMDLTRFARIYDGGTSVLTAASIKQAFAKPETGINGNGWYYGCGWMVRPVTGGTGMNTWHDGSLAGTSTLLVRRYDGLAWAVLFDQRQEGSAPSYSDIDPALHTAANAVKTWPTGDLTSTYF</sequence>
<accession>A0ABP8R0R8</accession>
<evidence type="ECO:0000259" key="1">
    <source>
        <dbReference type="Pfam" id="PF00144"/>
    </source>
</evidence>
<keyword evidence="3" id="KW-1185">Reference proteome</keyword>
<dbReference type="SUPFAM" id="SSF56601">
    <property type="entry name" value="beta-lactamase/transpeptidase-like"/>
    <property type="match status" value="1"/>
</dbReference>
<dbReference type="InterPro" id="IPR001466">
    <property type="entry name" value="Beta-lactam-related"/>
</dbReference>
<dbReference type="RefSeq" id="WP_345473830.1">
    <property type="nucleotide sequence ID" value="NZ_BAABHF010000050.1"/>
</dbReference>